<keyword evidence="2" id="KW-1185">Reference proteome</keyword>
<dbReference type="Proteomes" id="UP000499080">
    <property type="component" value="Unassembled WGS sequence"/>
</dbReference>
<dbReference type="EMBL" id="BGPR01198214">
    <property type="protein sequence ID" value="GBN10647.1"/>
    <property type="molecule type" value="Genomic_DNA"/>
</dbReference>
<name>A0A4Y2LA12_ARAVE</name>
<accession>A0A4Y2LA12</accession>
<dbReference type="AlphaFoldDB" id="A0A4Y2LA12"/>
<evidence type="ECO:0000313" key="2">
    <source>
        <dbReference type="Proteomes" id="UP000499080"/>
    </source>
</evidence>
<gene>
    <name evidence="1" type="ORF">AVEN_56303_1</name>
</gene>
<sequence length="121" mass="14386">MGRRSIKEGQHVASSPDRLNFSINTRYFMIFPQRCYDSLYHNIVKISFEYCRASCANRVAATPLDGRLNRSGLAPIQYVVTECFQEVFLEKLAHFVFRSEENERNFQQTVELMENWKWVYF</sequence>
<evidence type="ECO:0000313" key="1">
    <source>
        <dbReference type="EMBL" id="GBN10647.1"/>
    </source>
</evidence>
<comment type="caution">
    <text evidence="1">The sequence shown here is derived from an EMBL/GenBank/DDBJ whole genome shotgun (WGS) entry which is preliminary data.</text>
</comment>
<reference evidence="1 2" key="1">
    <citation type="journal article" date="2019" name="Sci. Rep.">
        <title>Orb-weaving spider Araneus ventricosus genome elucidates the spidroin gene catalogue.</title>
        <authorList>
            <person name="Kono N."/>
            <person name="Nakamura H."/>
            <person name="Ohtoshi R."/>
            <person name="Moran D.A.P."/>
            <person name="Shinohara A."/>
            <person name="Yoshida Y."/>
            <person name="Fujiwara M."/>
            <person name="Mori M."/>
            <person name="Tomita M."/>
            <person name="Arakawa K."/>
        </authorList>
    </citation>
    <scope>NUCLEOTIDE SEQUENCE [LARGE SCALE GENOMIC DNA]</scope>
</reference>
<proteinExistence type="predicted"/>
<organism evidence="1 2">
    <name type="scientific">Araneus ventricosus</name>
    <name type="common">Orbweaver spider</name>
    <name type="synonym">Epeira ventricosa</name>
    <dbReference type="NCBI Taxonomy" id="182803"/>
    <lineage>
        <taxon>Eukaryota</taxon>
        <taxon>Metazoa</taxon>
        <taxon>Ecdysozoa</taxon>
        <taxon>Arthropoda</taxon>
        <taxon>Chelicerata</taxon>
        <taxon>Arachnida</taxon>
        <taxon>Araneae</taxon>
        <taxon>Araneomorphae</taxon>
        <taxon>Entelegynae</taxon>
        <taxon>Araneoidea</taxon>
        <taxon>Araneidae</taxon>
        <taxon>Araneus</taxon>
    </lineage>
</organism>
<protein>
    <submittedName>
        <fullName evidence="1">Uncharacterized protein</fullName>
    </submittedName>
</protein>